<sequence>MGYTICFDFGSTYTKMAVLDLENAETAVTSRVPSTVKTDAVQGLKANLEIAAKYIGEEAVRSAHMLASSSAAGGLRMVVVGLTEKYSLLAGMNTALGAGARVIRSYYGILDDKKLEEIREANPSILLLCGGTDEGNVDRLWHNTEMLAGKRMVSCPVIYAGNKKIAQEVRTKFLQSGIECYLTDNIFPELDCLNAGPAQKVIHNIFMNRITGMRGMNEVRKYVGDIVMPTPAAVLRAGTLLAKGSGNDETGIGSCMLFDVGGATTDVYSFSDNLPKGMKAVGAPEPFAKRSVEGDLGLRSSAKSLFENARGFILKGHFSGSENKVEEMCVRRTRQEAFLPDNEEETALDQKLAEAAVYTSARRHCGRVENAYGKDSVLIQNGKNLTNVKTLIGTGGPIIFRKQPEKVLRMALRKPEEKELLLPEHADCFVDSRYLLFAAGLSAEENPGGAYQIAVNSLKRAGDG</sequence>
<dbReference type="NCBIfam" id="TIGR01319">
    <property type="entry name" value="glmL_fam"/>
    <property type="match status" value="1"/>
</dbReference>
<dbReference type="Pfam" id="PF13941">
    <property type="entry name" value="MutL"/>
    <property type="match status" value="1"/>
</dbReference>
<dbReference type="EMBL" id="VUMV01000002">
    <property type="protein sequence ID" value="MST81295.1"/>
    <property type="molecule type" value="Genomic_DNA"/>
</dbReference>
<keyword evidence="2" id="KW-1185">Reference proteome</keyword>
<evidence type="ECO:0000313" key="1">
    <source>
        <dbReference type="EMBL" id="MST81295.1"/>
    </source>
</evidence>
<evidence type="ECO:0000313" key="2">
    <source>
        <dbReference type="Proteomes" id="UP000466864"/>
    </source>
</evidence>
<dbReference type="PIRSF" id="PIRSF004729">
    <property type="entry name" value="MutL"/>
    <property type="match status" value="1"/>
</dbReference>
<gene>
    <name evidence="1" type="ORF">FYJ60_03055</name>
</gene>
<proteinExistence type="predicted"/>
<dbReference type="InterPro" id="IPR006230">
    <property type="entry name" value="MutL"/>
</dbReference>
<dbReference type="RefSeq" id="WP_154457118.1">
    <property type="nucleotide sequence ID" value="NZ_VUMV01000002.1"/>
</dbReference>
<protein>
    <submittedName>
        <fullName evidence="1">MutL protein</fullName>
    </submittedName>
</protein>
<reference evidence="1 2" key="1">
    <citation type="submission" date="2019-08" db="EMBL/GenBank/DDBJ databases">
        <title>In-depth cultivation of the pig gut microbiome towards novel bacterial diversity and tailored functional studies.</title>
        <authorList>
            <person name="Wylensek D."/>
            <person name="Hitch T.C.A."/>
            <person name="Clavel T."/>
        </authorList>
    </citation>
    <scope>NUCLEOTIDE SEQUENCE [LARGE SCALE GENOMIC DNA]</scope>
    <source>
        <strain evidence="1 2">Oil+RF-744-WCA-WT-13</strain>
    </source>
</reference>
<accession>A0A7X2TNA8</accession>
<dbReference type="Proteomes" id="UP000466864">
    <property type="component" value="Unassembled WGS sequence"/>
</dbReference>
<comment type="caution">
    <text evidence="1">The sequence shown here is derived from an EMBL/GenBank/DDBJ whole genome shotgun (WGS) entry which is preliminary data.</text>
</comment>
<name>A0A7X2TNA8_9FIRM</name>
<organism evidence="1 2">
    <name type="scientific">Bilifractor porci</name>
    <dbReference type="NCBI Taxonomy" id="2606636"/>
    <lineage>
        <taxon>Bacteria</taxon>
        <taxon>Bacillati</taxon>
        <taxon>Bacillota</taxon>
        <taxon>Clostridia</taxon>
        <taxon>Lachnospirales</taxon>
        <taxon>Lachnospiraceae</taxon>
        <taxon>Bilifractor</taxon>
    </lineage>
</organism>
<dbReference type="AlphaFoldDB" id="A0A7X2TNA8"/>